<dbReference type="AlphaFoldDB" id="A0A1S1PHM9"/>
<protein>
    <submittedName>
        <fullName evidence="2">Glutaredoxin</fullName>
    </submittedName>
</protein>
<dbReference type="SUPFAM" id="SSF52833">
    <property type="entry name" value="Thioredoxin-like"/>
    <property type="match status" value="1"/>
</dbReference>
<comment type="caution">
    <text evidence="2">The sequence shown here is derived from an EMBL/GenBank/DDBJ whole genome shotgun (WGS) entry which is preliminary data.</text>
</comment>
<reference evidence="3" key="1">
    <citation type="submission" date="2016-07" db="EMBL/GenBank/DDBJ databases">
        <title>Frankia sp. NRRL B-16219 Genome sequencing.</title>
        <authorList>
            <person name="Ghodhbane-Gtari F."/>
            <person name="Swanson E."/>
            <person name="Gueddou A."/>
            <person name="Louati M."/>
            <person name="Nouioui I."/>
            <person name="Hezbri K."/>
            <person name="Abebe-Akele F."/>
            <person name="Simpson S."/>
            <person name="Morris K."/>
            <person name="Thomas K."/>
            <person name="Gtari M."/>
            <person name="Tisa L.S."/>
        </authorList>
    </citation>
    <scope>NUCLEOTIDE SEQUENCE [LARGE SCALE GENOMIC DNA]</scope>
    <source>
        <strain evidence="3">NRRL B-16219</strain>
    </source>
</reference>
<gene>
    <name evidence="2" type="ORF">BBK14_07505</name>
</gene>
<dbReference type="InterPro" id="IPR036249">
    <property type="entry name" value="Thioredoxin-like_sf"/>
</dbReference>
<dbReference type="InterPro" id="IPR008554">
    <property type="entry name" value="Glutaredoxin-like"/>
</dbReference>
<dbReference type="EMBL" id="MAXA01000257">
    <property type="protein sequence ID" value="OHV21240.1"/>
    <property type="molecule type" value="Genomic_DNA"/>
</dbReference>
<accession>A0A1S1PHM9</accession>
<feature type="compositionally biased region" description="Low complexity" evidence="1">
    <location>
        <begin position="96"/>
        <end position="105"/>
    </location>
</feature>
<evidence type="ECO:0000256" key="1">
    <source>
        <dbReference type="SAM" id="MobiDB-lite"/>
    </source>
</evidence>
<sequence>MPGVRITLLTRVGCHLCDDARQVIERVSADVGAGWRELDVDADPRTADTYGDRVPVILVDGREHGYWRVEEQRLRRALAGDRWSWLTGRSGGSGRSGRSPASGTS</sequence>
<dbReference type="Proteomes" id="UP000179769">
    <property type="component" value="Unassembled WGS sequence"/>
</dbReference>
<evidence type="ECO:0000313" key="2">
    <source>
        <dbReference type="EMBL" id="OHV21240.1"/>
    </source>
</evidence>
<name>A0A1S1PHM9_9ACTN</name>
<organism evidence="2 3">
    <name type="scientific">Parafrankia soli</name>
    <dbReference type="NCBI Taxonomy" id="2599596"/>
    <lineage>
        <taxon>Bacteria</taxon>
        <taxon>Bacillati</taxon>
        <taxon>Actinomycetota</taxon>
        <taxon>Actinomycetes</taxon>
        <taxon>Frankiales</taxon>
        <taxon>Frankiaceae</taxon>
        <taxon>Parafrankia</taxon>
    </lineage>
</organism>
<evidence type="ECO:0000313" key="3">
    <source>
        <dbReference type="Proteomes" id="UP000179769"/>
    </source>
</evidence>
<feature type="region of interest" description="Disordered" evidence="1">
    <location>
        <begin position="84"/>
        <end position="105"/>
    </location>
</feature>
<proteinExistence type="predicted"/>
<keyword evidence="3" id="KW-1185">Reference proteome</keyword>
<dbReference type="Pfam" id="PF05768">
    <property type="entry name" value="Glrx-like"/>
    <property type="match status" value="1"/>
</dbReference>
<dbReference type="Gene3D" id="3.40.30.10">
    <property type="entry name" value="Glutaredoxin"/>
    <property type="match status" value="1"/>
</dbReference>